<dbReference type="SUPFAM" id="SSF53474">
    <property type="entry name" value="alpha/beta-Hydrolases"/>
    <property type="match status" value="1"/>
</dbReference>
<evidence type="ECO:0000256" key="1">
    <source>
        <dbReference type="SAM" id="SignalP"/>
    </source>
</evidence>
<proteinExistence type="predicted"/>
<feature type="chain" id="PRO_5040227258" evidence="1">
    <location>
        <begin position="22"/>
        <end position="329"/>
    </location>
</feature>
<dbReference type="Gene3D" id="3.40.50.1820">
    <property type="entry name" value="alpha/beta hydrolase"/>
    <property type="match status" value="1"/>
</dbReference>
<evidence type="ECO:0000313" key="2">
    <source>
        <dbReference type="EMBL" id="USW52389.1"/>
    </source>
</evidence>
<name>A0A9Q9AQ26_9PEZI</name>
<dbReference type="GO" id="GO:0016787">
    <property type="term" value="F:hydrolase activity"/>
    <property type="evidence" value="ECO:0007669"/>
    <property type="project" value="UniProtKB-KW"/>
</dbReference>
<keyword evidence="2" id="KW-0378">Hydrolase</keyword>
<dbReference type="EMBL" id="CP099421">
    <property type="protein sequence ID" value="USW52389.1"/>
    <property type="molecule type" value="Genomic_DNA"/>
</dbReference>
<reference evidence="2" key="1">
    <citation type="submission" date="2022-06" db="EMBL/GenBank/DDBJ databases">
        <title>Complete genome sequences of two strains of the flax pathogen Septoria linicola.</title>
        <authorList>
            <person name="Lapalu N."/>
            <person name="Simon A."/>
            <person name="Demenou B."/>
            <person name="Paumier D."/>
            <person name="Guillot M.-P."/>
            <person name="Gout L."/>
            <person name="Valade R."/>
        </authorList>
    </citation>
    <scope>NUCLEOTIDE SEQUENCE</scope>
    <source>
        <strain evidence="2">SE15195</strain>
    </source>
</reference>
<dbReference type="OrthoDB" id="9974421at2759"/>
<dbReference type="InterPro" id="IPR029058">
    <property type="entry name" value="AB_hydrolase_fold"/>
</dbReference>
<sequence length="329" mass="35226">MALRSLLALLLYISTQHEVEASIILRRQDTSATHNNFACRSAFHPNPVIVFHGLGCNAYSCINQLYDFLGSVGFCTFSTTYGVTFPGLLPFELGGTTSISQSSAELAAFVWQVITQTGASKVDFVGHSEGALQVLYVPKFYPYLSMHIDQVFAIAPPTHGTDLNGIYDLAYIFGDLSREFIGDLLQSVGCGACDDLGIGGPAVLALNAGKITQPGIQYTVLATIHDEFVTPTTTAFIDEPGVQNYYIQQFCPLDNVGHAGLPFDEDVQRMIANTLARSLIGPGYCSTGPQPATAGLGTVQGLGSSDLTPPQRLFQGLNNIVGNVQGFKQ</sequence>
<dbReference type="AlphaFoldDB" id="A0A9Q9AQ26"/>
<dbReference type="Proteomes" id="UP001056384">
    <property type="component" value="Chromosome 4"/>
</dbReference>
<protein>
    <submittedName>
        <fullName evidence="2">Lipase EstA/Esterase EstB, alpha/Beta hydrolase</fullName>
    </submittedName>
</protein>
<feature type="signal peptide" evidence="1">
    <location>
        <begin position="1"/>
        <end position="21"/>
    </location>
</feature>
<evidence type="ECO:0000313" key="3">
    <source>
        <dbReference type="Proteomes" id="UP001056384"/>
    </source>
</evidence>
<gene>
    <name evidence="2" type="ORF">Slin15195_G057080</name>
</gene>
<organism evidence="2 3">
    <name type="scientific">Septoria linicola</name>
    <dbReference type="NCBI Taxonomy" id="215465"/>
    <lineage>
        <taxon>Eukaryota</taxon>
        <taxon>Fungi</taxon>
        <taxon>Dikarya</taxon>
        <taxon>Ascomycota</taxon>
        <taxon>Pezizomycotina</taxon>
        <taxon>Dothideomycetes</taxon>
        <taxon>Dothideomycetidae</taxon>
        <taxon>Mycosphaerellales</taxon>
        <taxon>Mycosphaerellaceae</taxon>
        <taxon>Septoria</taxon>
    </lineage>
</organism>
<accession>A0A9Q9AQ26</accession>
<keyword evidence="1" id="KW-0732">Signal</keyword>
<keyword evidence="3" id="KW-1185">Reference proteome</keyword>